<evidence type="ECO:0000313" key="2">
    <source>
        <dbReference type="EMBL" id="TBO59640.1"/>
    </source>
</evidence>
<dbReference type="RefSeq" id="WP_052861188.1">
    <property type="nucleotide sequence ID" value="NZ_NDXL01000001.1"/>
</dbReference>
<proteinExistence type="predicted"/>
<organism evidence="2 3">
    <name type="scientific">Streptomyces kasugaensis</name>
    <dbReference type="NCBI Taxonomy" id="1946"/>
    <lineage>
        <taxon>Bacteria</taxon>
        <taxon>Bacillati</taxon>
        <taxon>Actinomycetota</taxon>
        <taxon>Actinomycetes</taxon>
        <taxon>Kitasatosporales</taxon>
        <taxon>Streptomycetaceae</taxon>
        <taxon>Streptomyces</taxon>
    </lineage>
</organism>
<evidence type="ECO:0000313" key="3">
    <source>
        <dbReference type="Proteomes" id="UP000292452"/>
    </source>
</evidence>
<accession>A0A4Q9HZC8</accession>
<reference evidence="2 3" key="1">
    <citation type="submission" date="2019-02" db="EMBL/GenBank/DDBJ databases">
        <title>Draft Genome Sequence of Streptomyces sp. AM-2504, identified by 16S rRNA comparative analysis as a Streptomyces Kasugaensis strain.</title>
        <authorList>
            <person name="Napolioni V."/>
            <person name="Giuliodori A.M."/>
            <person name="Spurio R."/>
            <person name="Fabbretti A."/>
        </authorList>
    </citation>
    <scope>NUCLEOTIDE SEQUENCE [LARGE SCALE GENOMIC DNA]</scope>
    <source>
        <strain evidence="2 3">AM-2504</strain>
    </source>
</reference>
<dbReference type="EMBL" id="SIXH01000072">
    <property type="protein sequence ID" value="TBO59640.1"/>
    <property type="molecule type" value="Genomic_DNA"/>
</dbReference>
<dbReference type="GeneID" id="97378344"/>
<feature type="transmembrane region" description="Helical" evidence="1">
    <location>
        <begin position="6"/>
        <end position="24"/>
    </location>
</feature>
<name>A0A4Q9HZC8_STRKA</name>
<evidence type="ECO:0000256" key="1">
    <source>
        <dbReference type="SAM" id="Phobius"/>
    </source>
</evidence>
<keyword evidence="1" id="KW-1133">Transmembrane helix</keyword>
<keyword evidence="1" id="KW-0812">Transmembrane</keyword>
<dbReference type="OrthoDB" id="4334528at2"/>
<sequence>MIWEALGAVIVGFVIALAAVHWLADRFPVRTLTLATGPVAALFGALVTRSILGPAHSVQVLFAALAMGVALLSVLIRPPHSRLRRSATA</sequence>
<feature type="transmembrane region" description="Helical" evidence="1">
    <location>
        <begin position="58"/>
        <end position="76"/>
    </location>
</feature>
<gene>
    <name evidence="2" type="ORF">EYS09_10910</name>
</gene>
<dbReference type="Proteomes" id="UP000292452">
    <property type="component" value="Unassembled WGS sequence"/>
</dbReference>
<protein>
    <submittedName>
        <fullName evidence="2">Uncharacterized protein</fullName>
    </submittedName>
</protein>
<comment type="caution">
    <text evidence="2">The sequence shown here is derived from an EMBL/GenBank/DDBJ whole genome shotgun (WGS) entry which is preliminary data.</text>
</comment>
<keyword evidence="3" id="KW-1185">Reference proteome</keyword>
<keyword evidence="1" id="KW-0472">Membrane</keyword>
<feature type="transmembrane region" description="Helical" evidence="1">
    <location>
        <begin position="31"/>
        <end position="52"/>
    </location>
</feature>
<dbReference type="AlphaFoldDB" id="A0A4Q9HZC8"/>